<keyword evidence="1" id="KW-0472">Membrane</keyword>
<feature type="transmembrane region" description="Helical" evidence="1">
    <location>
        <begin position="27"/>
        <end position="54"/>
    </location>
</feature>
<evidence type="ECO:0008006" key="4">
    <source>
        <dbReference type="Google" id="ProtNLM"/>
    </source>
</evidence>
<dbReference type="EMBL" id="JARFPL010000013">
    <property type="protein sequence ID" value="MDF0593053.1"/>
    <property type="molecule type" value="Genomic_DNA"/>
</dbReference>
<gene>
    <name evidence="2" type="ORF">P0O24_05585</name>
</gene>
<evidence type="ECO:0000256" key="1">
    <source>
        <dbReference type="SAM" id="Phobius"/>
    </source>
</evidence>
<evidence type="ECO:0000313" key="2">
    <source>
        <dbReference type="EMBL" id="MDF0593053.1"/>
    </source>
</evidence>
<proteinExistence type="predicted"/>
<feature type="transmembrane region" description="Helical" evidence="1">
    <location>
        <begin position="60"/>
        <end position="79"/>
    </location>
</feature>
<comment type="caution">
    <text evidence="2">The sequence shown here is derived from an EMBL/GenBank/DDBJ whole genome shotgun (WGS) entry which is preliminary data.</text>
</comment>
<organism evidence="2 3">
    <name type="scientific">Candidatus Methanocrinis alkalitolerans</name>
    <dbReference type="NCBI Taxonomy" id="3033395"/>
    <lineage>
        <taxon>Archaea</taxon>
        <taxon>Methanobacteriati</taxon>
        <taxon>Methanobacteriota</taxon>
        <taxon>Stenosarchaea group</taxon>
        <taxon>Methanomicrobia</taxon>
        <taxon>Methanotrichales</taxon>
        <taxon>Methanotrichaceae</taxon>
        <taxon>Methanocrinis</taxon>
    </lineage>
</organism>
<keyword evidence="3" id="KW-1185">Reference proteome</keyword>
<keyword evidence="1" id="KW-0812">Transmembrane</keyword>
<sequence length="287" mass="31605">MDGSYDFLAELRRLLGVYRLFERSMSLLNGGIIAVLFYIAALFLGIPAFFRFYWQDSSFAWAPAAVSLILGLLGAKLLARWSDYDLFAHLEGSLSEKTKAAYDNRHSDSVVMQSLAADVKGRLSKVGAKDLINNRRLNFGDRSFPTFQAKAGALVLLIAFTAIFSQSQAGDEITPHPFKPLADLRDRAAGLFGEEEIPEGGRTGTGISGEIYGKPSLAVLEEVNLELILYPGSAAGFRSRQTDPMDRLFTVSEPGEGVAVATELYIESLPPQHREIIKRYFENLATI</sequence>
<dbReference type="RefSeq" id="WP_316968757.1">
    <property type="nucleotide sequence ID" value="NZ_JARFPL010000013.1"/>
</dbReference>
<keyword evidence="1" id="KW-1133">Transmembrane helix</keyword>
<accession>A0ABT5XEI9</accession>
<evidence type="ECO:0000313" key="3">
    <source>
        <dbReference type="Proteomes" id="UP001215956"/>
    </source>
</evidence>
<name>A0ABT5XEI9_9EURY</name>
<reference evidence="2 3" key="1">
    <citation type="submission" date="2023-03" db="EMBL/GenBank/DDBJ databases">
        <title>Whole genome sequencing of Methanotrichaceae archaeon M04Ac.</title>
        <authorList>
            <person name="Khomyakova M.A."/>
            <person name="Merkel A.Y."/>
            <person name="Slobodkin A.I."/>
        </authorList>
    </citation>
    <scope>NUCLEOTIDE SEQUENCE [LARGE SCALE GENOMIC DNA]</scope>
    <source>
        <strain evidence="2 3">M04Ac</strain>
    </source>
</reference>
<protein>
    <recommendedName>
        <fullName evidence="4">DUF3137 domain-containing protein</fullName>
    </recommendedName>
</protein>
<dbReference type="Proteomes" id="UP001215956">
    <property type="component" value="Unassembled WGS sequence"/>
</dbReference>